<dbReference type="SUPFAM" id="SSF55826">
    <property type="entry name" value="YbaK/ProRS associated domain"/>
    <property type="match status" value="1"/>
</dbReference>
<evidence type="ECO:0000259" key="5">
    <source>
        <dbReference type="Pfam" id="PF04073"/>
    </source>
</evidence>
<dbReference type="InterPro" id="IPR007214">
    <property type="entry name" value="YbaK/aa-tRNA-synth-assoc-dom"/>
</dbReference>
<dbReference type="CDD" id="cd00002">
    <property type="entry name" value="YbaK_deacylase"/>
    <property type="match status" value="1"/>
</dbReference>
<dbReference type="Gene3D" id="3.90.960.10">
    <property type="entry name" value="YbaK/aminoacyl-tRNA synthetase-associated domain"/>
    <property type="match status" value="1"/>
</dbReference>
<comment type="similarity">
    <text evidence="1 4">Belongs to the prolyl-tRNA editing family. YbaK/EbsC subfamily.</text>
</comment>
<keyword evidence="2 4" id="KW-0648">Protein biosynthesis</keyword>
<proteinExistence type="inferred from homology"/>
<feature type="domain" description="YbaK/aminoacyl-tRNA synthetase-associated" evidence="5">
    <location>
        <begin position="35"/>
        <end position="145"/>
    </location>
</feature>
<comment type="caution">
    <text evidence="6">The sequence shown here is derived from an EMBL/GenBank/DDBJ whole genome shotgun (WGS) entry which is preliminary data.</text>
</comment>
<dbReference type="EMBL" id="JACRAF010000023">
    <property type="protein sequence ID" value="MBI4921724.1"/>
    <property type="molecule type" value="Genomic_DNA"/>
</dbReference>
<evidence type="ECO:0000256" key="1">
    <source>
        <dbReference type="ARBA" id="ARBA00009798"/>
    </source>
</evidence>
<dbReference type="Proteomes" id="UP000782610">
    <property type="component" value="Unassembled WGS sequence"/>
</dbReference>
<organism evidence="6 7">
    <name type="scientific">Devosia nanyangense</name>
    <dbReference type="NCBI Taxonomy" id="1228055"/>
    <lineage>
        <taxon>Bacteria</taxon>
        <taxon>Pseudomonadati</taxon>
        <taxon>Pseudomonadota</taxon>
        <taxon>Alphaproteobacteria</taxon>
        <taxon>Hyphomicrobiales</taxon>
        <taxon>Devosiaceae</taxon>
        <taxon>Devosia</taxon>
    </lineage>
</organism>
<dbReference type="Pfam" id="PF04073">
    <property type="entry name" value="tRNA_edit"/>
    <property type="match status" value="1"/>
</dbReference>
<dbReference type="GO" id="GO:0006412">
    <property type="term" value="P:translation"/>
    <property type="evidence" value="ECO:0007669"/>
    <property type="project" value="UniProtKB-KW"/>
</dbReference>
<dbReference type="GO" id="GO:0016829">
    <property type="term" value="F:lyase activity"/>
    <property type="evidence" value="ECO:0007669"/>
    <property type="project" value="UniProtKB-KW"/>
</dbReference>
<evidence type="ECO:0000313" key="6">
    <source>
        <dbReference type="EMBL" id="MBI4921724.1"/>
    </source>
</evidence>
<evidence type="ECO:0000256" key="2">
    <source>
        <dbReference type="ARBA" id="ARBA00022917"/>
    </source>
</evidence>
<evidence type="ECO:0000313" key="7">
    <source>
        <dbReference type="Proteomes" id="UP000782610"/>
    </source>
</evidence>
<name>A0A933NWB4_9HYPH</name>
<gene>
    <name evidence="6" type="primary">ybaK</name>
    <name evidence="6" type="ORF">HY834_08240</name>
</gene>
<sequence length="157" mass="16550">MSHTTQGTILLTKLGIAFELHPYDYDPDAPRIGLAAAEALGIDPSQTFKTLMAEVDGKPVCVVVPSDTEVSMKKLAACFGGKSGAMMKVPDAERLSGYRVGGIGPFGQKRKVPTAIDETAELFDRIYINAGQRGLLLSLAPSDAVRAAEGKVADLTA</sequence>
<protein>
    <recommendedName>
        <fullName evidence="4">Cys-tRNA(Pro)/Cys-tRNA(Cys) deacylase</fullName>
        <ecNumber evidence="4">4.2.-.-</ecNumber>
    </recommendedName>
</protein>
<dbReference type="GO" id="GO:0002161">
    <property type="term" value="F:aminoacyl-tRNA deacylase activity"/>
    <property type="evidence" value="ECO:0007669"/>
    <property type="project" value="InterPro"/>
</dbReference>
<dbReference type="NCBIfam" id="TIGR00011">
    <property type="entry name" value="YbaK_EbsC"/>
    <property type="match status" value="1"/>
</dbReference>
<evidence type="ECO:0000256" key="3">
    <source>
        <dbReference type="ARBA" id="ARBA00023239"/>
    </source>
</evidence>
<dbReference type="EC" id="4.2.-.-" evidence="4"/>
<dbReference type="PANTHER" id="PTHR30411:SF0">
    <property type="entry name" value="CYS-TRNA(PRO)_CYS-TRNA(CYS) DEACYLASE YBAK"/>
    <property type="match status" value="1"/>
</dbReference>
<evidence type="ECO:0000256" key="4">
    <source>
        <dbReference type="PIRNR" id="PIRNR006181"/>
    </source>
</evidence>
<dbReference type="PIRSF" id="PIRSF006181">
    <property type="entry name" value="EbsC_YbaK"/>
    <property type="match status" value="1"/>
</dbReference>
<dbReference type="InterPro" id="IPR036754">
    <property type="entry name" value="YbaK/aa-tRNA-synt-asso_dom_sf"/>
</dbReference>
<reference evidence="6" key="1">
    <citation type="submission" date="2020-07" db="EMBL/GenBank/DDBJ databases">
        <title>Huge and variable diversity of episymbiotic CPR bacteria and DPANN archaea in groundwater ecosystems.</title>
        <authorList>
            <person name="He C.Y."/>
            <person name="Keren R."/>
            <person name="Whittaker M."/>
            <person name="Farag I.F."/>
            <person name="Doudna J."/>
            <person name="Cate J.H.D."/>
            <person name="Banfield J.F."/>
        </authorList>
    </citation>
    <scope>NUCLEOTIDE SEQUENCE</scope>
    <source>
        <strain evidence="6">NC_groundwater_1586_Pr3_B-0.1um_66_15</strain>
    </source>
</reference>
<dbReference type="PANTHER" id="PTHR30411">
    <property type="entry name" value="CYTOPLASMIC PROTEIN"/>
    <property type="match status" value="1"/>
</dbReference>
<keyword evidence="3 4" id="KW-0456">Lyase</keyword>
<dbReference type="InterPro" id="IPR004369">
    <property type="entry name" value="Prolyl-tRNA_editing_YbaK/EbsC"/>
</dbReference>
<accession>A0A933NWB4</accession>
<dbReference type="AlphaFoldDB" id="A0A933NWB4"/>